<dbReference type="KEGG" id="more:E1B28_011063"/>
<keyword evidence="2" id="KW-0812">Transmembrane</keyword>
<comment type="caution">
    <text evidence="3">The sequence shown here is derived from an EMBL/GenBank/DDBJ whole genome shotgun (WGS) entry which is preliminary data.</text>
</comment>
<feature type="compositionally biased region" description="Polar residues" evidence="1">
    <location>
        <begin position="60"/>
        <end position="75"/>
    </location>
</feature>
<dbReference type="EMBL" id="CM032187">
    <property type="protein sequence ID" value="KAG7089373.1"/>
    <property type="molecule type" value="Genomic_DNA"/>
</dbReference>
<evidence type="ECO:0000256" key="1">
    <source>
        <dbReference type="SAM" id="MobiDB-lite"/>
    </source>
</evidence>
<organism evidence="3 4">
    <name type="scientific">Marasmius oreades</name>
    <name type="common">fairy-ring Marasmius</name>
    <dbReference type="NCBI Taxonomy" id="181124"/>
    <lineage>
        <taxon>Eukaryota</taxon>
        <taxon>Fungi</taxon>
        <taxon>Dikarya</taxon>
        <taxon>Basidiomycota</taxon>
        <taxon>Agaricomycotina</taxon>
        <taxon>Agaricomycetes</taxon>
        <taxon>Agaricomycetidae</taxon>
        <taxon>Agaricales</taxon>
        <taxon>Marasmiineae</taxon>
        <taxon>Marasmiaceae</taxon>
        <taxon>Marasmius</taxon>
    </lineage>
</organism>
<keyword evidence="2" id="KW-0472">Membrane</keyword>
<dbReference type="RefSeq" id="XP_043005843.1">
    <property type="nucleotide sequence ID" value="XM_043156059.1"/>
</dbReference>
<evidence type="ECO:0000313" key="3">
    <source>
        <dbReference type="EMBL" id="KAG7089373.1"/>
    </source>
</evidence>
<evidence type="ECO:0000313" key="4">
    <source>
        <dbReference type="Proteomes" id="UP001049176"/>
    </source>
</evidence>
<feature type="region of interest" description="Disordered" evidence="1">
    <location>
        <begin position="42"/>
        <end position="75"/>
    </location>
</feature>
<feature type="compositionally biased region" description="Basic and acidic residues" evidence="1">
    <location>
        <begin position="42"/>
        <end position="59"/>
    </location>
</feature>
<name>A0A9P7UPK1_9AGAR</name>
<gene>
    <name evidence="3" type="ORF">E1B28_011063</name>
</gene>
<dbReference type="OrthoDB" id="10492758at2759"/>
<dbReference type="GeneID" id="66080138"/>
<protein>
    <submittedName>
        <fullName evidence="3">Uncharacterized protein</fullName>
    </submittedName>
</protein>
<proteinExistence type="predicted"/>
<reference evidence="3" key="1">
    <citation type="journal article" date="2021" name="Genome Biol. Evol.">
        <title>The assembled and annotated genome of the fairy-ring fungus Marasmius oreades.</title>
        <authorList>
            <person name="Hiltunen M."/>
            <person name="Ament-Velasquez S.L."/>
            <person name="Johannesson H."/>
        </authorList>
    </citation>
    <scope>NUCLEOTIDE SEQUENCE</scope>
    <source>
        <strain evidence="3">03SP1</strain>
    </source>
</reference>
<accession>A0A9P7UPK1</accession>
<keyword evidence="4" id="KW-1185">Reference proteome</keyword>
<evidence type="ECO:0000256" key="2">
    <source>
        <dbReference type="SAM" id="Phobius"/>
    </source>
</evidence>
<feature type="transmembrane region" description="Helical" evidence="2">
    <location>
        <begin position="6"/>
        <end position="27"/>
    </location>
</feature>
<sequence length="75" mass="7729">MAASRSPGLAIATAAGIAISAGAMYAMHKDVKAVEGNASAYKTEDEKRNTAGISDKRLSSSDVQQIVSTNSTRAK</sequence>
<dbReference type="AlphaFoldDB" id="A0A9P7UPK1"/>
<dbReference type="Proteomes" id="UP001049176">
    <property type="component" value="Chromosome 7"/>
</dbReference>
<keyword evidence="2" id="KW-1133">Transmembrane helix</keyword>